<protein>
    <submittedName>
        <fullName evidence="3">TRAP ABC transporter</fullName>
    </submittedName>
</protein>
<reference evidence="3 4" key="1">
    <citation type="submission" date="2019-07" db="EMBL/GenBank/DDBJ databases">
        <title>Whole genome shotgun sequence of Methylobacterium haplocladii NBRC 107714.</title>
        <authorList>
            <person name="Hosoyama A."/>
            <person name="Uohara A."/>
            <person name="Ohji S."/>
            <person name="Ichikawa N."/>
        </authorList>
    </citation>
    <scope>NUCLEOTIDE SEQUENCE [LARGE SCALE GENOMIC DNA]</scope>
    <source>
        <strain evidence="3 4">NBRC 107714</strain>
    </source>
</reference>
<comment type="caution">
    <text evidence="3">The sequence shown here is derived from an EMBL/GenBank/DDBJ whole genome shotgun (WGS) entry which is preliminary data.</text>
</comment>
<dbReference type="AlphaFoldDB" id="A0A512IJ60"/>
<evidence type="ECO:0000313" key="4">
    <source>
        <dbReference type="Proteomes" id="UP000321258"/>
    </source>
</evidence>
<accession>A0A512IJ60</accession>
<feature type="region of interest" description="Disordered" evidence="1">
    <location>
        <begin position="456"/>
        <end position="482"/>
    </location>
</feature>
<dbReference type="InterPro" id="IPR011852">
    <property type="entry name" value="TRAP_TAXI"/>
</dbReference>
<dbReference type="PANTHER" id="PTHR42941:SF1">
    <property type="entry name" value="SLL1037 PROTEIN"/>
    <property type="match status" value="1"/>
</dbReference>
<dbReference type="PANTHER" id="PTHR42941">
    <property type="entry name" value="SLL1037 PROTEIN"/>
    <property type="match status" value="1"/>
</dbReference>
<dbReference type="Gene3D" id="3.40.190.10">
    <property type="entry name" value="Periplasmic binding protein-like II"/>
    <property type="match status" value="2"/>
</dbReference>
<feature type="transmembrane region" description="Helical" evidence="2">
    <location>
        <begin position="357"/>
        <end position="375"/>
    </location>
</feature>
<gene>
    <name evidence="3" type="ORF">MHA02_01340</name>
</gene>
<evidence type="ECO:0000313" key="3">
    <source>
        <dbReference type="EMBL" id="GEO97746.1"/>
    </source>
</evidence>
<dbReference type="SUPFAM" id="SSF53850">
    <property type="entry name" value="Periplasmic binding protein-like II"/>
    <property type="match status" value="1"/>
</dbReference>
<feature type="transmembrane region" description="Helical" evidence="2">
    <location>
        <begin position="25"/>
        <end position="44"/>
    </location>
</feature>
<dbReference type="RefSeq" id="WP_147076051.1">
    <property type="nucleotide sequence ID" value="NZ_BJZT01000002.1"/>
</dbReference>
<keyword evidence="4" id="KW-1185">Reference proteome</keyword>
<evidence type="ECO:0000256" key="2">
    <source>
        <dbReference type="SAM" id="Phobius"/>
    </source>
</evidence>
<dbReference type="OrthoDB" id="7976602at2"/>
<organism evidence="3 4">
    <name type="scientific">Methylobacterium haplocladii</name>
    <dbReference type="NCBI Taxonomy" id="1176176"/>
    <lineage>
        <taxon>Bacteria</taxon>
        <taxon>Pseudomonadati</taxon>
        <taxon>Pseudomonadota</taxon>
        <taxon>Alphaproteobacteria</taxon>
        <taxon>Hyphomicrobiales</taxon>
        <taxon>Methylobacteriaceae</taxon>
        <taxon>Methylobacterium</taxon>
    </lineage>
</organism>
<dbReference type="Pfam" id="PF16868">
    <property type="entry name" value="NMT1_3"/>
    <property type="match status" value="1"/>
</dbReference>
<name>A0A512IJ60_9HYPH</name>
<proteinExistence type="predicted"/>
<keyword evidence="2" id="KW-0472">Membrane</keyword>
<evidence type="ECO:0000256" key="1">
    <source>
        <dbReference type="SAM" id="MobiDB-lite"/>
    </source>
</evidence>
<keyword evidence="2" id="KW-1133">Transmembrane helix</keyword>
<dbReference type="Proteomes" id="UP000321258">
    <property type="component" value="Unassembled WGS sequence"/>
</dbReference>
<sequence length="482" mass="51635">MSRTGTEDDAATKVHTSWLVRRETLLLAAALILMVAAAIAFYLFQATTLTIAVAPRDGTEPELIQAYADGLEARRENVRLKIKLYDDVRDSAAALKDGTADLAVVRPDVLLPGNGLTLAILRDQAMLIVSPAASGIKSFPDLAHKRLGIAAHRDADSTLLQTLLAYYGLQLVTAPAEGAAARTSVLLVSIDENAVSQALTEKRVDAVVAIIAPSAPKALALVAAVQATSKDGRVAFVEASDDQAIIERFPRLQAVTVPAGLFGGRPKVPAEDVKTVGASYRLMASASLARTVAADVTQHLFELRTLFQETTPAADYMKAPEYETTAAATSARLPIHPGAIDYYEREQRGFVERYGDLIYLLAFLAGGLGSATAWLRQRFARLRRERTDTVLDRLLEIVEAARGERDPKALGELGTEIDGLAAEIVRDARMREVEPQTMNMVSVAIDAARSTIAESRRAAGLDPSAPSLTAPRLSAVPAFSAE</sequence>
<dbReference type="EMBL" id="BJZT01000002">
    <property type="protein sequence ID" value="GEO97746.1"/>
    <property type="molecule type" value="Genomic_DNA"/>
</dbReference>
<keyword evidence="2" id="KW-0812">Transmembrane</keyword>